<dbReference type="GO" id="GO:0030414">
    <property type="term" value="F:peptidase inhibitor activity"/>
    <property type="evidence" value="ECO:0007669"/>
    <property type="project" value="InterPro"/>
</dbReference>
<dbReference type="AlphaFoldDB" id="A0AAN9Z5F1"/>
<dbReference type="GO" id="GO:0005576">
    <property type="term" value="C:extracellular region"/>
    <property type="evidence" value="ECO:0007669"/>
    <property type="project" value="InterPro"/>
</dbReference>
<dbReference type="PROSITE" id="PS51390">
    <property type="entry name" value="WAP"/>
    <property type="match status" value="1"/>
</dbReference>
<organism evidence="4 5">
    <name type="scientific">Gryllus longicercus</name>
    <dbReference type="NCBI Taxonomy" id="2509291"/>
    <lineage>
        <taxon>Eukaryota</taxon>
        <taxon>Metazoa</taxon>
        <taxon>Ecdysozoa</taxon>
        <taxon>Arthropoda</taxon>
        <taxon>Hexapoda</taxon>
        <taxon>Insecta</taxon>
        <taxon>Pterygota</taxon>
        <taxon>Neoptera</taxon>
        <taxon>Polyneoptera</taxon>
        <taxon>Orthoptera</taxon>
        <taxon>Ensifera</taxon>
        <taxon>Gryllidea</taxon>
        <taxon>Grylloidea</taxon>
        <taxon>Gryllidae</taxon>
        <taxon>Gryllinae</taxon>
        <taxon>Gryllus</taxon>
    </lineage>
</organism>
<dbReference type="Pfam" id="PF00095">
    <property type="entry name" value="WAP"/>
    <property type="match status" value="1"/>
</dbReference>
<feature type="region of interest" description="Disordered" evidence="1">
    <location>
        <begin position="30"/>
        <end position="49"/>
    </location>
</feature>
<keyword evidence="2" id="KW-0732">Signal</keyword>
<name>A0AAN9Z5F1_9ORTH</name>
<gene>
    <name evidence="4" type="ORF">R5R35_012380</name>
</gene>
<evidence type="ECO:0000259" key="3">
    <source>
        <dbReference type="PROSITE" id="PS51390"/>
    </source>
</evidence>
<evidence type="ECO:0000256" key="2">
    <source>
        <dbReference type="SAM" id="SignalP"/>
    </source>
</evidence>
<dbReference type="Proteomes" id="UP001378592">
    <property type="component" value="Unassembled WGS sequence"/>
</dbReference>
<dbReference type="SUPFAM" id="SSF57256">
    <property type="entry name" value="Elafin-like"/>
    <property type="match status" value="1"/>
</dbReference>
<dbReference type="InterPro" id="IPR036645">
    <property type="entry name" value="Elafin-like_sf"/>
</dbReference>
<proteinExistence type="predicted"/>
<dbReference type="Gene3D" id="4.10.75.10">
    <property type="entry name" value="Elafin-like"/>
    <property type="match status" value="1"/>
</dbReference>
<dbReference type="SMART" id="SM00217">
    <property type="entry name" value="WAP"/>
    <property type="match status" value="1"/>
</dbReference>
<comment type="caution">
    <text evidence="4">The sequence shown here is derived from an EMBL/GenBank/DDBJ whole genome shotgun (WGS) entry which is preliminary data.</text>
</comment>
<accession>A0AAN9Z5F1</accession>
<reference evidence="4 5" key="1">
    <citation type="submission" date="2024-03" db="EMBL/GenBank/DDBJ databases">
        <title>The genome assembly and annotation of the cricket Gryllus longicercus Weissman &amp; Gray.</title>
        <authorList>
            <person name="Szrajer S."/>
            <person name="Gray D."/>
            <person name="Ylla G."/>
        </authorList>
    </citation>
    <scope>NUCLEOTIDE SEQUENCE [LARGE SCALE GENOMIC DNA]</scope>
    <source>
        <strain evidence="4">DAG 2021-001</strain>
        <tissue evidence="4">Whole body minus gut</tissue>
    </source>
</reference>
<feature type="domain" description="WAP" evidence="3">
    <location>
        <begin position="36"/>
        <end position="85"/>
    </location>
</feature>
<feature type="signal peptide" evidence="2">
    <location>
        <begin position="1"/>
        <end position="23"/>
    </location>
</feature>
<evidence type="ECO:0000256" key="1">
    <source>
        <dbReference type="SAM" id="MobiDB-lite"/>
    </source>
</evidence>
<evidence type="ECO:0000313" key="4">
    <source>
        <dbReference type="EMBL" id="KAK7865261.1"/>
    </source>
</evidence>
<feature type="chain" id="PRO_5042897322" description="WAP domain-containing protein" evidence="2">
    <location>
        <begin position="24"/>
        <end position="87"/>
    </location>
</feature>
<protein>
    <recommendedName>
        <fullName evidence="3">WAP domain-containing protein</fullName>
    </recommendedName>
</protein>
<sequence>MAARGNTLLALLVVAAVAAAALAAPRSDVVNAGPSRARSRGSCPPVPKAGTQRFCGTEGCSDDNGCPSNLICCNNGCVHVCRNPVFG</sequence>
<dbReference type="EMBL" id="JAZDUA010000182">
    <property type="protein sequence ID" value="KAK7865261.1"/>
    <property type="molecule type" value="Genomic_DNA"/>
</dbReference>
<dbReference type="InterPro" id="IPR008197">
    <property type="entry name" value="WAP_dom"/>
</dbReference>
<keyword evidence="5" id="KW-1185">Reference proteome</keyword>
<evidence type="ECO:0000313" key="5">
    <source>
        <dbReference type="Proteomes" id="UP001378592"/>
    </source>
</evidence>